<name>A0A840LI02_9BURK</name>
<dbReference type="GO" id="GO:0005548">
    <property type="term" value="F:phospholipid transporter activity"/>
    <property type="evidence" value="ECO:0007669"/>
    <property type="project" value="TreeGrafter"/>
</dbReference>
<proteinExistence type="predicted"/>
<feature type="transmembrane region" description="Helical" evidence="1">
    <location>
        <begin position="178"/>
        <end position="204"/>
    </location>
</feature>
<keyword evidence="1" id="KW-0812">Transmembrane</keyword>
<dbReference type="GO" id="GO:0043190">
    <property type="term" value="C:ATP-binding cassette (ABC) transporter complex"/>
    <property type="evidence" value="ECO:0007669"/>
    <property type="project" value="InterPro"/>
</dbReference>
<dbReference type="Proteomes" id="UP000562027">
    <property type="component" value="Unassembled WGS sequence"/>
</dbReference>
<dbReference type="PANTHER" id="PTHR30188:SF3">
    <property type="entry name" value="ABC TRANSPORTER PERMEASE"/>
    <property type="match status" value="1"/>
</dbReference>
<keyword evidence="1" id="KW-0472">Membrane</keyword>
<keyword evidence="3" id="KW-1185">Reference proteome</keyword>
<keyword evidence="1" id="KW-1133">Transmembrane helix</keyword>
<feature type="transmembrane region" description="Helical" evidence="1">
    <location>
        <begin position="315"/>
        <end position="338"/>
    </location>
</feature>
<dbReference type="Pfam" id="PF02405">
    <property type="entry name" value="MlaE"/>
    <property type="match status" value="1"/>
</dbReference>
<dbReference type="InterPro" id="IPR030802">
    <property type="entry name" value="Permease_MalE"/>
</dbReference>
<protein>
    <submittedName>
        <fullName evidence="2">Phospholipid/cholesterol/gamma-HCH transport system permease protein</fullName>
    </submittedName>
</protein>
<feature type="transmembrane region" description="Helical" evidence="1">
    <location>
        <begin position="284"/>
        <end position="303"/>
    </location>
</feature>
<feature type="transmembrane region" description="Helical" evidence="1">
    <location>
        <begin position="350"/>
        <end position="374"/>
    </location>
</feature>
<accession>A0A840LI02</accession>
<dbReference type="AlphaFoldDB" id="A0A840LI02"/>
<dbReference type="PANTHER" id="PTHR30188">
    <property type="entry name" value="ABC TRANSPORTER PERMEASE PROTEIN-RELATED"/>
    <property type="match status" value="1"/>
</dbReference>
<gene>
    <name evidence="2" type="ORF">HNP55_004807</name>
</gene>
<dbReference type="EMBL" id="JACHLP010000019">
    <property type="protein sequence ID" value="MBB4846252.1"/>
    <property type="molecule type" value="Genomic_DNA"/>
</dbReference>
<dbReference type="InterPro" id="IPR036513">
    <property type="entry name" value="STAS_dom_sf"/>
</dbReference>
<dbReference type="RefSeq" id="WP_184304891.1">
    <property type="nucleotide sequence ID" value="NZ_JACHLP010000019.1"/>
</dbReference>
<reference evidence="2 3" key="1">
    <citation type="submission" date="2020-08" db="EMBL/GenBank/DDBJ databases">
        <title>Functional genomics of gut bacteria from endangered species of beetles.</title>
        <authorList>
            <person name="Carlos-Shanley C."/>
        </authorList>
    </citation>
    <scope>NUCLEOTIDE SEQUENCE [LARGE SCALE GENOMIC DNA]</scope>
    <source>
        <strain evidence="2 3">S00239</strain>
    </source>
</reference>
<evidence type="ECO:0000256" key="1">
    <source>
        <dbReference type="SAM" id="Phobius"/>
    </source>
</evidence>
<evidence type="ECO:0000313" key="3">
    <source>
        <dbReference type="Proteomes" id="UP000562027"/>
    </source>
</evidence>
<sequence length="378" mass="39686">MPAAAPPGSTEPGQRWVFQGSWCLQDRLPSAAELIARAGLEIGSAAGTKPPLISLDAGAVSAWDSAFALLLNRLSLQLQAQGAQLDLSALPQGLRRLLQLAQLGQPPEVQSQASFGWVHKLGQATLTLWGDLLEFARFVGELLLAGLQTLGGRGGFRARDFWAIVEQVGPQALGIVSLISFLVGLILAYMGAAQLAMFGAQIYIADLVGIGMVREIGALMTGIVIAGRSGAAFAAQLGTMQVNEEIDAYRTTGLAPMQFLVLPRVLALLCMTPLLTVYSSVMGILAGALVAMLVFGLDATAYFRQTLEVLTLTDFWVGLLKGAVYGAMVGLSGCLRGMQCGRSAQAVGEAATSAVVTSILLIVVTASMLTIMFYKLGI</sequence>
<dbReference type="SUPFAM" id="SSF52091">
    <property type="entry name" value="SpoIIaa-like"/>
    <property type="match status" value="1"/>
</dbReference>
<comment type="caution">
    <text evidence="2">The sequence shown here is derived from an EMBL/GenBank/DDBJ whole genome shotgun (WGS) entry which is preliminary data.</text>
</comment>
<evidence type="ECO:0000313" key="2">
    <source>
        <dbReference type="EMBL" id="MBB4846252.1"/>
    </source>
</evidence>
<feature type="transmembrane region" description="Helical" evidence="1">
    <location>
        <begin position="216"/>
        <end position="237"/>
    </location>
</feature>
<organism evidence="2 3">
    <name type="scientific">Roseateles oligotrophus</name>
    <dbReference type="NCBI Taxonomy" id="1769250"/>
    <lineage>
        <taxon>Bacteria</taxon>
        <taxon>Pseudomonadati</taxon>
        <taxon>Pseudomonadota</taxon>
        <taxon>Betaproteobacteria</taxon>
        <taxon>Burkholderiales</taxon>
        <taxon>Sphaerotilaceae</taxon>
        <taxon>Roseateles</taxon>
    </lineage>
</organism>